<comment type="caution">
    <text evidence="3">The sequence shown here is derived from an EMBL/GenBank/DDBJ whole genome shotgun (WGS) entry which is preliminary data.</text>
</comment>
<dbReference type="PANTHER" id="PTHR12126">
    <property type="entry name" value="NADH-UBIQUINONE OXIDOREDUCTASE 39 KDA SUBUNIT-RELATED"/>
    <property type="match status" value="1"/>
</dbReference>
<feature type="compositionally biased region" description="Low complexity" evidence="1">
    <location>
        <begin position="55"/>
        <end position="65"/>
    </location>
</feature>
<dbReference type="InterPro" id="IPR051207">
    <property type="entry name" value="ComplexI_NDUFA9_subunit"/>
</dbReference>
<dbReference type="SUPFAM" id="SSF51735">
    <property type="entry name" value="NAD(P)-binding Rossmann-fold domains"/>
    <property type="match status" value="1"/>
</dbReference>
<dbReference type="Proteomes" id="UP000217768">
    <property type="component" value="Unassembled WGS sequence"/>
</dbReference>
<dbReference type="GO" id="GO:0044877">
    <property type="term" value="F:protein-containing complex binding"/>
    <property type="evidence" value="ECO:0007669"/>
    <property type="project" value="TreeGrafter"/>
</dbReference>
<accession>A0A2A2ZFP0</accession>
<dbReference type="PANTHER" id="PTHR12126:SF11">
    <property type="entry name" value="NADH DEHYDROGENASE [UBIQUINONE] 1 ALPHA SUBCOMPLEX SUBUNIT 9, MITOCHONDRIAL"/>
    <property type="match status" value="1"/>
</dbReference>
<dbReference type="InterPro" id="IPR036291">
    <property type="entry name" value="NAD(P)-bd_dom_sf"/>
</dbReference>
<feature type="region of interest" description="Disordered" evidence="1">
    <location>
        <begin position="1"/>
        <end position="97"/>
    </location>
</feature>
<gene>
    <name evidence="3" type="ORF">CKJ66_19455</name>
</gene>
<dbReference type="EMBL" id="NSFD01000047">
    <property type="protein sequence ID" value="PBA25269.1"/>
    <property type="molecule type" value="Genomic_DNA"/>
</dbReference>
<evidence type="ECO:0000313" key="3">
    <source>
        <dbReference type="EMBL" id="PBA25269.1"/>
    </source>
</evidence>
<evidence type="ECO:0000313" key="4">
    <source>
        <dbReference type="Proteomes" id="UP000217768"/>
    </source>
</evidence>
<reference evidence="3 4" key="1">
    <citation type="submission" date="2017-08" db="EMBL/GenBank/DDBJ databases">
        <title>Phylogenetic analysis of Mycobacterium avium complex whole genomes.</title>
        <authorList>
            <person name="Caverly L.J."/>
            <person name="Spilker T."/>
            <person name="Lipuma J."/>
        </authorList>
    </citation>
    <scope>NUCLEOTIDE SEQUENCE [LARGE SCALE GENOMIC DNA]</scope>
    <source>
        <strain evidence="3 4">FLAC0165</strain>
    </source>
</reference>
<sequence>MAPTATSTLPNRCRRRSPALDSRLWSGSMSPDGFATGSPRPSVRGCTPAPASRWSSTTDSPAPSTSGPPWPLAPSVSIAAASPKPHPDNNSADSRPQNHERITTMTTNAAEPVKITTQTKFLVVGATGHVGSKIAILLADKGFDVTALVRSDGAKIRDPYHGVIRYVTGDLADDASMAKAVEGIDVVVSTANGVVPQKKSDNAASVNDHALGFIEICEKADVQRFVQSSTPSYPREQRVPELAGKRRLEQRLQQSPMQSVIVRNAAFMDVFLVFGGFKGAVDSSAHATVLRNHGFTKFWGSLTGNLAEKYGFFLAPGGASHGTPIIATRDVAEMITGAALYTGSEDLLIEANGPQWLTWRQIADTIAATTGRSKVRIIPLPAGVAWLNQTLARPFSPSAANIFALMGFVAEYQPHWDSAPVVEQLGLPPQWTLADYLDHNCGAPAKR</sequence>
<feature type="compositionally biased region" description="Polar residues" evidence="1">
    <location>
        <begin position="1"/>
        <end position="10"/>
    </location>
</feature>
<dbReference type="InterPro" id="IPR016040">
    <property type="entry name" value="NAD(P)-bd_dom"/>
</dbReference>
<proteinExistence type="predicted"/>
<name>A0A2A2ZFP0_MYCAV</name>
<feature type="domain" description="NAD(P)-binding" evidence="2">
    <location>
        <begin position="125"/>
        <end position="269"/>
    </location>
</feature>
<evidence type="ECO:0000256" key="1">
    <source>
        <dbReference type="SAM" id="MobiDB-lite"/>
    </source>
</evidence>
<organism evidence="3 4">
    <name type="scientific">Mycobacterium avium</name>
    <dbReference type="NCBI Taxonomy" id="1764"/>
    <lineage>
        <taxon>Bacteria</taxon>
        <taxon>Bacillati</taxon>
        <taxon>Actinomycetota</taxon>
        <taxon>Actinomycetes</taxon>
        <taxon>Mycobacteriales</taxon>
        <taxon>Mycobacteriaceae</taxon>
        <taxon>Mycobacterium</taxon>
        <taxon>Mycobacterium avium complex (MAC)</taxon>
    </lineage>
</organism>
<evidence type="ECO:0000259" key="2">
    <source>
        <dbReference type="Pfam" id="PF13460"/>
    </source>
</evidence>
<dbReference type="Gene3D" id="3.40.50.720">
    <property type="entry name" value="NAD(P)-binding Rossmann-like Domain"/>
    <property type="match status" value="1"/>
</dbReference>
<dbReference type="AlphaFoldDB" id="A0A2A2ZFP0"/>
<protein>
    <recommendedName>
        <fullName evidence="2">NAD(P)-binding domain-containing protein</fullName>
    </recommendedName>
</protein>
<dbReference type="Pfam" id="PF13460">
    <property type="entry name" value="NAD_binding_10"/>
    <property type="match status" value="1"/>
</dbReference>